<dbReference type="Gene3D" id="3.40.50.2300">
    <property type="match status" value="1"/>
</dbReference>
<dbReference type="InterPro" id="IPR020449">
    <property type="entry name" value="Tscrpt_reg_AraC-type_HTH"/>
</dbReference>
<dbReference type="SUPFAM" id="SSF52172">
    <property type="entry name" value="CheY-like"/>
    <property type="match status" value="1"/>
</dbReference>
<keyword evidence="4" id="KW-0597">Phosphoprotein</keyword>
<dbReference type="SMART" id="SM00342">
    <property type="entry name" value="HTH_ARAC"/>
    <property type="match status" value="1"/>
</dbReference>
<feature type="modified residue" description="4-aspartylphosphate" evidence="4">
    <location>
        <position position="55"/>
    </location>
</feature>
<dbReference type="GO" id="GO:0000160">
    <property type="term" value="P:phosphorelay signal transduction system"/>
    <property type="evidence" value="ECO:0007669"/>
    <property type="project" value="InterPro"/>
</dbReference>
<dbReference type="CDD" id="cd17536">
    <property type="entry name" value="REC_YesN-like"/>
    <property type="match status" value="1"/>
</dbReference>
<dbReference type="Pfam" id="PF12833">
    <property type="entry name" value="HTH_18"/>
    <property type="match status" value="1"/>
</dbReference>
<feature type="domain" description="HTH araC/xylS-type" evidence="5">
    <location>
        <begin position="396"/>
        <end position="494"/>
    </location>
</feature>
<organism evidence="7 8">
    <name type="scientific">Polycladospora coralii</name>
    <dbReference type="NCBI Taxonomy" id="2771432"/>
    <lineage>
        <taxon>Bacteria</taxon>
        <taxon>Bacillati</taxon>
        <taxon>Bacillota</taxon>
        <taxon>Bacilli</taxon>
        <taxon>Bacillales</taxon>
        <taxon>Thermoactinomycetaceae</taxon>
        <taxon>Polycladospora</taxon>
    </lineage>
</organism>
<dbReference type="PANTHER" id="PTHR43280:SF28">
    <property type="entry name" value="HTH-TYPE TRANSCRIPTIONAL ACTIVATOR RHAS"/>
    <property type="match status" value="1"/>
</dbReference>
<feature type="domain" description="Response regulatory" evidence="6">
    <location>
        <begin position="3"/>
        <end position="120"/>
    </location>
</feature>
<dbReference type="InterPro" id="IPR011006">
    <property type="entry name" value="CheY-like_superfamily"/>
</dbReference>
<dbReference type="InterPro" id="IPR018060">
    <property type="entry name" value="HTH_AraC"/>
</dbReference>
<dbReference type="PROSITE" id="PS01124">
    <property type="entry name" value="HTH_ARAC_FAMILY_2"/>
    <property type="match status" value="1"/>
</dbReference>
<reference evidence="7" key="1">
    <citation type="submission" date="2020-09" db="EMBL/GenBank/DDBJ databases">
        <title>A novel bacterium of genus Hazenella, isolated from South China Sea.</title>
        <authorList>
            <person name="Huang H."/>
            <person name="Mo K."/>
            <person name="Hu Y."/>
        </authorList>
    </citation>
    <scope>NUCLEOTIDE SEQUENCE</scope>
    <source>
        <strain evidence="7">IB182357</strain>
    </source>
</reference>
<evidence type="ECO:0000313" key="7">
    <source>
        <dbReference type="EMBL" id="MBD1373527.1"/>
    </source>
</evidence>
<dbReference type="GO" id="GO:0043565">
    <property type="term" value="F:sequence-specific DNA binding"/>
    <property type="evidence" value="ECO:0007669"/>
    <property type="project" value="InterPro"/>
</dbReference>
<sequence>MIRTLLVEDEEIERLALEDILTKHVPEIEVIGALENGLQAIERIKKDPPDLILVDIQMPGKNGLDVIAYIQAHAPQIKAMIVSSYDRFSYAQEALRMGVKDYLLKPSSVSDIVQAIKKVCNEIESEQEKQTADHQILSILKADFVMQILHHYTYDHDIDPVFERFQLKRSQQGFVLTLHLDNPNTQLYHEIKQAFHAIEHVFVGALSGAHIPIIAFTTYIETNYRHITYQIMKKVQVRPEVTFIAIGTPYDQLHCLRHSYYEAMQVIHIRSSQRKFQFYEDFIQHDLCLLQRNLQEDIWEKIRIWDWQALEQAIFQFLYCEVQTDDRLDEVRQNLLRIFSLISFQLEEQGVLIDLHTLTFTGQSLSQLQVEIQTKIALFKHLMRHTQQNQALDVAHQFKKYIDQHYHEEISLQDLAHQYQLSAYYISKRFKEAFNMNYVDYLTDLRIKEAKRLIRAGKKSMKQICFAVGYHDPNYFSRVFKKMCGLTPTQYKKT</sequence>
<dbReference type="Pfam" id="PF17853">
    <property type="entry name" value="GGDEF_2"/>
    <property type="match status" value="1"/>
</dbReference>
<dbReference type="Proteomes" id="UP000661691">
    <property type="component" value="Unassembled WGS sequence"/>
</dbReference>
<evidence type="ECO:0000259" key="6">
    <source>
        <dbReference type="PROSITE" id="PS50110"/>
    </source>
</evidence>
<evidence type="ECO:0000259" key="5">
    <source>
        <dbReference type="PROSITE" id="PS01124"/>
    </source>
</evidence>
<dbReference type="Pfam" id="PF00072">
    <property type="entry name" value="Response_reg"/>
    <property type="match status" value="1"/>
</dbReference>
<protein>
    <submittedName>
        <fullName evidence="7">Response regulator</fullName>
    </submittedName>
</protein>
<evidence type="ECO:0000256" key="4">
    <source>
        <dbReference type="PROSITE-ProRule" id="PRU00169"/>
    </source>
</evidence>
<dbReference type="PANTHER" id="PTHR43280">
    <property type="entry name" value="ARAC-FAMILY TRANSCRIPTIONAL REGULATOR"/>
    <property type="match status" value="1"/>
</dbReference>
<dbReference type="GO" id="GO:0003700">
    <property type="term" value="F:DNA-binding transcription factor activity"/>
    <property type="evidence" value="ECO:0007669"/>
    <property type="project" value="InterPro"/>
</dbReference>
<evidence type="ECO:0000256" key="2">
    <source>
        <dbReference type="ARBA" id="ARBA00023125"/>
    </source>
</evidence>
<dbReference type="PROSITE" id="PS00041">
    <property type="entry name" value="HTH_ARAC_FAMILY_1"/>
    <property type="match status" value="1"/>
</dbReference>
<keyword evidence="2" id="KW-0238">DNA-binding</keyword>
<dbReference type="InterPro" id="IPR041522">
    <property type="entry name" value="CdaR_GGDEF"/>
</dbReference>
<dbReference type="EMBL" id="JACXAH010000027">
    <property type="protein sequence ID" value="MBD1373527.1"/>
    <property type="molecule type" value="Genomic_DNA"/>
</dbReference>
<evidence type="ECO:0000256" key="3">
    <source>
        <dbReference type="ARBA" id="ARBA00023163"/>
    </source>
</evidence>
<dbReference type="Gene3D" id="1.10.10.60">
    <property type="entry name" value="Homeodomain-like"/>
    <property type="match status" value="2"/>
</dbReference>
<keyword evidence="8" id="KW-1185">Reference proteome</keyword>
<dbReference type="InterPro" id="IPR009057">
    <property type="entry name" value="Homeodomain-like_sf"/>
</dbReference>
<dbReference type="InterPro" id="IPR001789">
    <property type="entry name" value="Sig_transdc_resp-reg_receiver"/>
</dbReference>
<gene>
    <name evidence="7" type="ORF">IC620_14325</name>
</gene>
<dbReference type="PRINTS" id="PR00032">
    <property type="entry name" value="HTHARAC"/>
</dbReference>
<evidence type="ECO:0000313" key="8">
    <source>
        <dbReference type="Proteomes" id="UP000661691"/>
    </source>
</evidence>
<dbReference type="RefSeq" id="WP_191142584.1">
    <property type="nucleotide sequence ID" value="NZ_JACXAH010000027.1"/>
</dbReference>
<dbReference type="InterPro" id="IPR018062">
    <property type="entry name" value="HTH_AraC-typ_CS"/>
</dbReference>
<evidence type="ECO:0000256" key="1">
    <source>
        <dbReference type="ARBA" id="ARBA00023015"/>
    </source>
</evidence>
<dbReference type="SMART" id="SM00448">
    <property type="entry name" value="REC"/>
    <property type="match status" value="1"/>
</dbReference>
<proteinExistence type="predicted"/>
<dbReference type="AlphaFoldDB" id="A0A926NC38"/>
<name>A0A926NC38_9BACL</name>
<accession>A0A926NC38</accession>
<keyword evidence="3" id="KW-0804">Transcription</keyword>
<dbReference type="PROSITE" id="PS50110">
    <property type="entry name" value="RESPONSE_REGULATORY"/>
    <property type="match status" value="1"/>
</dbReference>
<comment type="caution">
    <text evidence="7">The sequence shown here is derived from an EMBL/GenBank/DDBJ whole genome shotgun (WGS) entry which is preliminary data.</text>
</comment>
<dbReference type="SUPFAM" id="SSF46689">
    <property type="entry name" value="Homeodomain-like"/>
    <property type="match status" value="2"/>
</dbReference>
<keyword evidence="1" id="KW-0805">Transcription regulation</keyword>